<name>I3SDI8_LOTJA</name>
<dbReference type="AlphaFoldDB" id="I3SDI8"/>
<sequence length="54" mass="6171">MRSICLRNGLIDLGYNKFSALDGKKGFFLRDWLEDRTSLMTVFWGFLLLGGKGI</sequence>
<protein>
    <submittedName>
        <fullName evidence="1">Uncharacterized protein</fullName>
    </submittedName>
</protein>
<reference evidence="1" key="1">
    <citation type="submission" date="2012-05" db="EMBL/GenBank/DDBJ databases">
        <authorList>
            <person name="Krishnakumar V."/>
            <person name="Cheung F."/>
            <person name="Xiao Y."/>
            <person name="Chan A."/>
            <person name="Moskal W.A."/>
            <person name="Town C.D."/>
        </authorList>
    </citation>
    <scope>NUCLEOTIDE SEQUENCE</scope>
</reference>
<evidence type="ECO:0000313" key="1">
    <source>
        <dbReference type="EMBL" id="AFK38330.1"/>
    </source>
</evidence>
<organism evidence="1">
    <name type="scientific">Lotus japonicus</name>
    <name type="common">Lotus corniculatus var. japonicus</name>
    <dbReference type="NCBI Taxonomy" id="34305"/>
    <lineage>
        <taxon>Eukaryota</taxon>
        <taxon>Viridiplantae</taxon>
        <taxon>Streptophyta</taxon>
        <taxon>Embryophyta</taxon>
        <taxon>Tracheophyta</taxon>
        <taxon>Spermatophyta</taxon>
        <taxon>Magnoliopsida</taxon>
        <taxon>eudicotyledons</taxon>
        <taxon>Gunneridae</taxon>
        <taxon>Pentapetalae</taxon>
        <taxon>rosids</taxon>
        <taxon>fabids</taxon>
        <taxon>Fabales</taxon>
        <taxon>Fabaceae</taxon>
        <taxon>Papilionoideae</taxon>
        <taxon>50 kb inversion clade</taxon>
        <taxon>NPAAA clade</taxon>
        <taxon>Hologalegina</taxon>
        <taxon>robinioid clade</taxon>
        <taxon>Loteae</taxon>
        <taxon>Lotus</taxon>
    </lineage>
</organism>
<proteinExistence type="evidence at transcript level"/>
<dbReference type="EMBL" id="BT138535">
    <property type="protein sequence ID" value="AFK38330.1"/>
    <property type="molecule type" value="mRNA"/>
</dbReference>
<accession>I3SDI8</accession>